<accession>G2YZK1</accession>
<proteinExistence type="predicted"/>
<name>G2YZK1_BOTF4</name>
<reference evidence="2" key="1">
    <citation type="journal article" date="2011" name="PLoS Genet.">
        <title>Genomic analysis of the necrotrophic fungal pathogens Sclerotinia sclerotiorum and Botrytis cinerea.</title>
        <authorList>
            <person name="Amselem J."/>
            <person name="Cuomo C.A."/>
            <person name="van Kan J.A."/>
            <person name="Viaud M."/>
            <person name="Benito E.P."/>
            <person name="Couloux A."/>
            <person name="Coutinho P.M."/>
            <person name="de Vries R.P."/>
            <person name="Dyer P.S."/>
            <person name="Fillinger S."/>
            <person name="Fournier E."/>
            <person name="Gout L."/>
            <person name="Hahn M."/>
            <person name="Kohn L."/>
            <person name="Lapalu N."/>
            <person name="Plummer K.M."/>
            <person name="Pradier J.M."/>
            <person name="Quevillon E."/>
            <person name="Sharon A."/>
            <person name="Simon A."/>
            <person name="ten Have A."/>
            <person name="Tudzynski B."/>
            <person name="Tudzynski P."/>
            <person name="Wincker P."/>
            <person name="Andrew M."/>
            <person name="Anthouard V."/>
            <person name="Beever R.E."/>
            <person name="Beffa R."/>
            <person name="Benoit I."/>
            <person name="Bouzid O."/>
            <person name="Brault B."/>
            <person name="Chen Z."/>
            <person name="Choquer M."/>
            <person name="Collemare J."/>
            <person name="Cotton P."/>
            <person name="Danchin E.G."/>
            <person name="Da Silva C."/>
            <person name="Gautier A."/>
            <person name="Giraud C."/>
            <person name="Giraud T."/>
            <person name="Gonzalez C."/>
            <person name="Grossetete S."/>
            <person name="Guldener U."/>
            <person name="Henrissat B."/>
            <person name="Howlett B.J."/>
            <person name="Kodira C."/>
            <person name="Kretschmer M."/>
            <person name="Lappartient A."/>
            <person name="Leroch M."/>
            <person name="Levis C."/>
            <person name="Mauceli E."/>
            <person name="Neuveglise C."/>
            <person name="Oeser B."/>
            <person name="Pearson M."/>
            <person name="Poulain J."/>
            <person name="Poussereau N."/>
            <person name="Quesneville H."/>
            <person name="Rascle C."/>
            <person name="Schumacher J."/>
            <person name="Segurens B."/>
            <person name="Sexton A."/>
            <person name="Silva E."/>
            <person name="Sirven C."/>
            <person name="Soanes D.M."/>
            <person name="Talbot N.J."/>
            <person name="Templeton M."/>
            <person name="Yandava C."/>
            <person name="Yarden O."/>
            <person name="Zeng Q."/>
            <person name="Rollins J.A."/>
            <person name="Lebrun M.H."/>
            <person name="Dickman M."/>
        </authorList>
    </citation>
    <scope>NUCLEOTIDE SEQUENCE [LARGE SCALE GENOMIC DNA]</scope>
    <source>
        <strain evidence="2">T4</strain>
    </source>
</reference>
<dbReference type="InParanoid" id="G2YZK1"/>
<evidence type="ECO:0000313" key="2">
    <source>
        <dbReference type="Proteomes" id="UP000008177"/>
    </source>
</evidence>
<dbReference type="HOGENOM" id="CLU_3068466_0_0_1"/>
<dbReference type="EMBL" id="FQ790362">
    <property type="protein sequence ID" value="CCD57049.1"/>
    <property type="molecule type" value="Genomic_DNA"/>
</dbReference>
<dbReference type="AlphaFoldDB" id="G2YZK1"/>
<organism evidence="1 2">
    <name type="scientific">Botryotinia fuckeliana (strain T4)</name>
    <name type="common">Noble rot fungus</name>
    <name type="synonym">Botrytis cinerea</name>
    <dbReference type="NCBI Taxonomy" id="999810"/>
    <lineage>
        <taxon>Eukaryota</taxon>
        <taxon>Fungi</taxon>
        <taxon>Dikarya</taxon>
        <taxon>Ascomycota</taxon>
        <taxon>Pezizomycotina</taxon>
        <taxon>Leotiomycetes</taxon>
        <taxon>Helotiales</taxon>
        <taxon>Sclerotiniaceae</taxon>
        <taxon>Botrytis</taxon>
    </lineage>
</organism>
<dbReference type="Proteomes" id="UP000008177">
    <property type="component" value="Unplaced contigs"/>
</dbReference>
<sequence length="53" mass="6059">MDYFDGQPERMGSHSEVPIMPQQIMLDPPLTENDPGPLNTTVRTLLFEKREGE</sequence>
<protein>
    <submittedName>
        <fullName evidence="1">Uncharacterized protein</fullName>
    </submittedName>
</protein>
<gene>
    <name evidence="1" type="ORF">BofuT4_uP143110.1</name>
</gene>
<evidence type="ECO:0000313" key="1">
    <source>
        <dbReference type="EMBL" id="CCD57049.1"/>
    </source>
</evidence>